<proteinExistence type="predicted"/>
<protein>
    <submittedName>
        <fullName evidence="1">Uncharacterized protein</fullName>
    </submittedName>
</protein>
<accession>A0A7W5Y1S0</accession>
<evidence type="ECO:0000313" key="2">
    <source>
        <dbReference type="Proteomes" id="UP000541425"/>
    </source>
</evidence>
<dbReference type="EMBL" id="JACICA010000006">
    <property type="protein sequence ID" value="MBB3702970.1"/>
    <property type="molecule type" value="Genomic_DNA"/>
</dbReference>
<name>A0A7W5Y1S0_9BACT</name>
<gene>
    <name evidence="1" type="ORF">FHS60_001443</name>
</gene>
<reference evidence="1 2" key="1">
    <citation type="submission" date="2020-08" db="EMBL/GenBank/DDBJ databases">
        <title>Genomic Encyclopedia of Type Strains, Phase IV (KMG-IV): sequencing the most valuable type-strain genomes for metagenomic binning, comparative biology and taxonomic classification.</title>
        <authorList>
            <person name="Goeker M."/>
        </authorList>
    </citation>
    <scope>NUCLEOTIDE SEQUENCE [LARGE SCALE GENOMIC DNA]</scope>
    <source>
        <strain evidence="1 2">DSM 22548</strain>
    </source>
</reference>
<evidence type="ECO:0000313" key="1">
    <source>
        <dbReference type="EMBL" id="MBB3702970.1"/>
    </source>
</evidence>
<dbReference type="Proteomes" id="UP000541425">
    <property type="component" value="Unassembled WGS sequence"/>
</dbReference>
<organism evidence="1 2">
    <name type="scientific">Alloprevotella rava</name>
    <dbReference type="NCBI Taxonomy" id="671218"/>
    <lineage>
        <taxon>Bacteria</taxon>
        <taxon>Pseudomonadati</taxon>
        <taxon>Bacteroidota</taxon>
        <taxon>Bacteroidia</taxon>
        <taxon>Bacteroidales</taxon>
        <taxon>Prevotellaceae</taxon>
        <taxon>Alloprevotella</taxon>
    </lineage>
</organism>
<sequence>MFISLFSSPSIQMCKERLTSNHSSFNLLAELNSPTNMLKKLHISLVFSNLVV</sequence>
<dbReference type="AlphaFoldDB" id="A0A7W5Y1S0"/>
<comment type="caution">
    <text evidence="1">The sequence shown here is derived from an EMBL/GenBank/DDBJ whole genome shotgun (WGS) entry which is preliminary data.</text>
</comment>